<dbReference type="PANTHER" id="PTHR12313">
    <property type="entry name" value="E3 UBIQUITIN-PROTEIN LIGASE RNF5-RELATED"/>
    <property type="match status" value="1"/>
</dbReference>
<evidence type="ECO:0000313" key="10">
    <source>
        <dbReference type="EMBL" id="GAB1219678.1"/>
    </source>
</evidence>
<dbReference type="InterPro" id="IPR013083">
    <property type="entry name" value="Znf_RING/FYVE/PHD"/>
</dbReference>
<feature type="domain" description="Zinc finger RING-type eukaryotic" evidence="9">
    <location>
        <begin position="16"/>
        <end position="38"/>
    </location>
</feature>
<keyword evidence="4" id="KW-0808">Transferase</keyword>
<evidence type="ECO:0000256" key="6">
    <source>
        <dbReference type="ARBA" id="ARBA00022771"/>
    </source>
</evidence>
<evidence type="ECO:0000256" key="8">
    <source>
        <dbReference type="ARBA" id="ARBA00022833"/>
    </source>
</evidence>
<comment type="pathway">
    <text evidence="2">Protein modification; protein ubiquitination.</text>
</comment>
<keyword evidence="8" id="KW-0862">Zinc</keyword>
<name>A0ABQ0DA66_9EUKA</name>
<reference evidence="10 11" key="1">
    <citation type="journal article" date="2019" name="PLoS Negl. Trop. Dis.">
        <title>Whole genome sequencing of Entamoeba nuttalli reveals mammalian host-related molecular signatures and a novel octapeptide-repeat surface protein.</title>
        <authorList>
            <person name="Tanaka M."/>
            <person name="Makiuchi T."/>
            <person name="Komiyama T."/>
            <person name="Shiina T."/>
            <person name="Osaki K."/>
            <person name="Tachibana H."/>
        </authorList>
    </citation>
    <scope>NUCLEOTIDE SEQUENCE [LARGE SCALE GENOMIC DNA]</scope>
    <source>
        <strain evidence="10 11">P19-061405</strain>
    </source>
</reference>
<dbReference type="InterPro" id="IPR045103">
    <property type="entry name" value="RNF5/RNF185-like"/>
</dbReference>
<gene>
    <name evidence="10" type="ORF">ENUP19_0041G0024</name>
</gene>
<keyword evidence="5" id="KW-0479">Metal-binding</keyword>
<dbReference type="EC" id="2.3.2.27" evidence="3"/>
<keyword evidence="6" id="KW-0863">Zinc-finger</keyword>
<evidence type="ECO:0000256" key="3">
    <source>
        <dbReference type="ARBA" id="ARBA00012483"/>
    </source>
</evidence>
<comment type="caution">
    <text evidence="10">The sequence shown here is derived from an EMBL/GenBank/DDBJ whole genome shotgun (WGS) entry which is preliminary data.</text>
</comment>
<organism evidence="10 11">
    <name type="scientific">Entamoeba nuttalli</name>
    <dbReference type="NCBI Taxonomy" id="412467"/>
    <lineage>
        <taxon>Eukaryota</taxon>
        <taxon>Amoebozoa</taxon>
        <taxon>Evosea</taxon>
        <taxon>Archamoebae</taxon>
        <taxon>Mastigamoebida</taxon>
        <taxon>Entamoebidae</taxon>
        <taxon>Entamoeba</taxon>
    </lineage>
</organism>
<accession>A0ABQ0DA66</accession>
<evidence type="ECO:0000256" key="5">
    <source>
        <dbReference type="ARBA" id="ARBA00022723"/>
    </source>
</evidence>
<sequence length="42" mass="5014">MEGKNQRKKRAKQFECLICLETAQNAVVTQCGHMFCWKRLRE</sequence>
<evidence type="ECO:0000313" key="11">
    <source>
        <dbReference type="Proteomes" id="UP001628156"/>
    </source>
</evidence>
<evidence type="ECO:0000256" key="1">
    <source>
        <dbReference type="ARBA" id="ARBA00000900"/>
    </source>
</evidence>
<dbReference type="SUPFAM" id="SSF57850">
    <property type="entry name" value="RING/U-box"/>
    <property type="match status" value="1"/>
</dbReference>
<dbReference type="Gene3D" id="3.30.40.10">
    <property type="entry name" value="Zinc/RING finger domain, C3HC4 (zinc finger)"/>
    <property type="match status" value="1"/>
</dbReference>
<keyword evidence="7" id="KW-0833">Ubl conjugation pathway</keyword>
<evidence type="ECO:0000256" key="7">
    <source>
        <dbReference type="ARBA" id="ARBA00022786"/>
    </source>
</evidence>
<dbReference type="InterPro" id="IPR027370">
    <property type="entry name" value="Znf-RING_euk"/>
</dbReference>
<evidence type="ECO:0000256" key="2">
    <source>
        <dbReference type="ARBA" id="ARBA00004906"/>
    </source>
</evidence>
<dbReference type="Pfam" id="PF13445">
    <property type="entry name" value="zf-RING_UBOX"/>
    <property type="match status" value="1"/>
</dbReference>
<keyword evidence="11" id="KW-1185">Reference proteome</keyword>
<dbReference type="EMBL" id="BAAFRS010000041">
    <property type="protein sequence ID" value="GAB1219678.1"/>
    <property type="molecule type" value="Genomic_DNA"/>
</dbReference>
<evidence type="ECO:0000259" key="9">
    <source>
        <dbReference type="Pfam" id="PF13445"/>
    </source>
</evidence>
<proteinExistence type="predicted"/>
<protein>
    <recommendedName>
        <fullName evidence="3">RING-type E3 ubiquitin transferase</fullName>
        <ecNumber evidence="3">2.3.2.27</ecNumber>
    </recommendedName>
</protein>
<dbReference type="Proteomes" id="UP001628156">
    <property type="component" value="Unassembled WGS sequence"/>
</dbReference>
<evidence type="ECO:0000256" key="4">
    <source>
        <dbReference type="ARBA" id="ARBA00022679"/>
    </source>
</evidence>
<comment type="catalytic activity">
    <reaction evidence="1">
        <text>S-ubiquitinyl-[E2 ubiquitin-conjugating enzyme]-L-cysteine + [acceptor protein]-L-lysine = [E2 ubiquitin-conjugating enzyme]-L-cysteine + N(6)-ubiquitinyl-[acceptor protein]-L-lysine.</text>
        <dbReference type="EC" id="2.3.2.27"/>
    </reaction>
</comment>